<proteinExistence type="predicted"/>
<protein>
    <submittedName>
        <fullName evidence="1">Putative hemin receptor</fullName>
    </submittedName>
</protein>
<gene>
    <name evidence="1" type="ORF">MNBD_BACTEROID04-535</name>
</gene>
<dbReference type="EMBL" id="UOER01000613">
    <property type="protein sequence ID" value="VAW26595.1"/>
    <property type="molecule type" value="Genomic_DNA"/>
</dbReference>
<accession>A0A3B0U6S1</accession>
<reference evidence="1" key="1">
    <citation type="submission" date="2018-06" db="EMBL/GenBank/DDBJ databases">
        <authorList>
            <person name="Zhirakovskaya E."/>
        </authorList>
    </citation>
    <scope>NUCLEOTIDE SEQUENCE</scope>
</reference>
<sequence length="60" mass="6499">MRKLYLIVMLCITYISSAQTLSYNDIGVLFSQEKINGTARYNAMSGAFGALGGDLSSIET</sequence>
<dbReference type="AlphaFoldDB" id="A0A3B0U6S1"/>
<name>A0A3B0U6S1_9ZZZZ</name>
<evidence type="ECO:0000313" key="1">
    <source>
        <dbReference type="EMBL" id="VAW26595.1"/>
    </source>
</evidence>
<keyword evidence="1" id="KW-0675">Receptor</keyword>
<feature type="non-terminal residue" evidence="1">
    <location>
        <position position="60"/>
    </location>
</feature>
<organism evidence="1">
    <name type="scientific">hydrothermal vent metagenome</name>
    <dbReference type="NCBI Taxonomy" id="652676"/>
    <lineage>
        <taxon>unclassified sequences</taxon>
        <taxon>metagenomes</taxon>
        <taxon>ecological metagenomes</taxon>
    </lineage>
</organism>